<dbReference type="RefSeq" id="WP_159361451.1">
    <property type="nucleotide sequence ID" value="NZ_CP047394.1"/>
</dbReference>
<feature type="transmembrane region" description="Helical" evidence="1">
    <location>
        <begin position="81"/>
        <end position="99"/>
    </location>
</feature>
<organism evidence="2 3">
    <name type="scientific">Rossellomorea vietnamensis</name>
    <dbReference type="NCBI Taxonomy" id="218284"/>
    <lineage>
        <taxon>Bacteria</taxon>
        <taxon>Bacillati</taxon>
        <taxon>Bacillota</taxon>
        <taxon>Bacilli</taxon>
        <taxon>Bacillales</taxon>
        <taxon>Bacillaceae</taxon>
        <taxon>Rossellomorea</taxon>
    </lineage>
</organism>
<dbReference type="EMBL" id="CP047394">
    <property type="protein sequence ID" value="QHE60492.1"/>
    <property type="molecule type" value="Genomic_DNA"/>
</dbReference>
<reference evidence="2 3" key="1">
    <citation type="submission" date="2019-06" db="EMBL/GenBank/DDBJ databases">
        <title>An operon consisting of a P-type ATPase gene and a transcriptional regular gene given the different cadmium resistance in Bacillus vietamensis 151-6 and Bacillus marisflavi 151-25.</title>
        <authorList>
            <person name="Yu X."/>
        </authorList>
    </citation>
    <scope>NUCLEOTIDE SEQUENCE [LARGE SCALE GENOMIC DNA]</scope>
    <source>
        <strain evidence="2 3">151-6</strain>
    </source>
</reference>
<proteinExistence type="predicted"/>
<evidence type="ECO:0000256" key="1">
    <source>
        <dbReference type="SAM" id="Phobius"/>
    </source>
</evidence>
<dbReference type="Proteomes" id="UP000465062">
    <property type="component" value="Chromosome"/>
</dbReference>
<feature type="transmembrane region" description="Helical" evidence="1">
    <location>
        <begin position="111"/>
        <end position="130"/>
    </location>
</feature>
<keyword evidence="1" id="KW-1133">Transmembrane helix</keyword>
<keyword evidence="1" id="KW-0472">Membrane</keyword>
<accession>A0A6I6UP47</accession>
<keyword evidence="1" id="KW-0812">Transmembrane</keyword>
<dbReference type="AlphaFoldDB" id="A0A6I6UP47"/>
<gene>
    <name evidence="2" type="ORF">FHE72_05135</name>
</gene>
<evidence type="ECO:0000313" key="3">
    <source>
        <dbReference type="Proteomes" id="UP000465062"/>
    </source>
</evidence>
<sequence>MKKITDERLKLQNLKNIRVLFLFQNAGIIGILAYDVITSGLDGMTDNPLWFLFIMTTIVSAYLSMSISVDHEEERQPPKKSLVMAVVVVTILSIILGIIDSLPDGSDMIDGVLVGGVIFICGLIPAFYVYSIRKKKER</sequence>
<feature type="transmembrane region" description="Helical" evidence="1">
    <location>
        <begin position="20"/>
        <end position="37"/>
    </location>
</feature>
<evidence type="ECO:0000313" key="2">
    <source>
        <dbReference type="EMBL" id="QHE60492.1"/>
    </source>
</evidence>
<evidence type="ECO:0008006" key="4">
    <source>
        <dbReference type="Google" id="ProtNLM"/>
    </source>
</evidence>
<name>A0A6I6UP47_9BACI</name>
<protein>
    <recommendedName>
        <fullName evidence="4">Branched-chain amino acid ABC transporter substrate-binding protein</fullName>
    </recommendedName>
</protein>
<feature type="transmembrane region" description="Helical" evidence="1">
    <location>
        <begin position="49"/>
        <end position="69"/>
    </location>
</feature>
<dbReference type="KEGG" id="bvq:FHE72_05135"/>